<dbReference type="PANTHER" id="PTHR12143">
    <property type="entry name" value="PEPTIDE N-GLYCANASE PNGASE -RELATED"/>
    <property type="match status" value="1"/>
</dbReference>
<dbReference type="InterPro" id="IPR002931">
    <property type="entry name" value="Transglutaminase-like"/>
</dbReference>
<name>A0A9W7GL36_9STRA</name>
<dbReference type="GO" id="GO:0005634">
    <property type="term" value="C:nucleus"/>
    <property type="evidence" value="ECO:0007669"/>
    <property type="project" value="TreeGrafter"/>
</dbReference>
<gene>
    <name evidence="6" type="ORF">TrCOL_g655</name>
</gene>
<proteinExistence type="inferred from homology"/>
<dbReference type="EMBL" id="BRYA01000273">
    <property type="protein sequence ID" value="GMI45947.1"/>
    <property type="molecule type" value="Genomic_DNA"/>
</dbReference>
<organism evidence="6 7">
    <name type="scientific">Triparma columacea</name>
    <dbReference type="NCBI Taxonomy" id="722753"/>
    <lineage>
        <taxon>Eukaryota</taxon>
        <taxon>Sar</taxon>
        <taxon>Stramenopiles</taxon>
        <taxon>Ochrophyta</taxon>
        <taxon>Bolidophyceae</taxon>
        <taxon>Parmales</taxon>
        <taxon>Triparmaceae</taxon>
        <taxon>Triparma</taxon>
    </lineage>
</organism>
<reference evidence="7" key="1">
    <citation type="journal article" date="2023" name="Commun. Biol.">
        <title>Genome analysis of Parmales, the sister group of diatoms, reveals the evolutionary specialization of diatoms from phago-mixotrophs to photoautotrophs.</title>
        <authorList>
            <person name="Ban H."/>
            <person name="Sato S."/>
            <person name="Yoshikawa S."/>
            <person name="Yamada K."/>
            <person name="Nakamura Y."/>
            <person name="Ichinomiya M."/>
            <person name="Sato N."/>
            <person name="Blanc-Mathieu R."/>
            <person name="Endo H."/>
            <person name="Kuwata A."/>
            <person name="Ogata H."/>
        </authorList>
    </citation>
    <scope>NUCLEOTIDE SEQUENCE [LARGE SCALE GENOMIC DNA]</scope>
</reference>
<dbReference type="AlphaFoldDB" id="A0A9W7GL36"/>
<protein>
    <recommendedName>
        <fullName evidence="5">Transglutaminase-like domain-containing protein</fullName>
    </recommendedName>
</protein>
<comment type="caution">
    <text evidence="6">The sequence shown here is derived from an EMBL/GenBank/DDBJ whole genome shotgun (WGS) entry which is preliminary data.</text>
</comment>
<evidence type="ECO:0000259" key="5">
    <source>
        <dbReference type="SMART" id="SM00460"/>
    </source>
</evidence>
<keyword evidence="3" id="KW-0862">Zinc</keyword>
<dbReference type="GO" id="GO:0046872">
    <property type="term" value="F:metal ion binding"/>
    <property type="evidence" value="ECO:0007669"/>
    <property type="project" value="UniProtKB-KW"/>
</dbReference>
<dbReference type="OrthoDB" id="409136at2759"/>
<evidence type="ECO:0000256" key="2">
    <source>
        <dbReference type="ARBA" id="ARBA00022723"/>
    </source>
</evidence>
<dbReference type="PANTHER" id="PTHR12143:SF19">
    <property type="entry name" value="PEPTIDE-N(4)-(N-ACETYL-BETA-GLUCOSAMINYL)ASPARAGINE AMIDASE"/>
    <property type="match status" value="1"/>
</dbReference>
<dbReference type="GO" id="GO:0005829">
    <property type="term" value="C:cytosol"/>
    <property type="evidence" value="ECO:0007669"/>
    <property type="project" value="TreeGrafter"/>
</dbReference>
<feature type="domain" description="Transglutaminase-like" evidence="5">
    <location>
        <begin position="151"/>
        <end position="206"/>
    </location>
</feature>
<dbReference type="Gene3D" id="2.20.25.10">
    <property type="match status" value="1"/>
</dbReference>
<keyword evidence="2" id="KW-0479">Metal-binding</keyword>
<dbReference type="SMART" id="SM00460">
    <property type="entry name" value="TGc"/>
    <property type="match status" value="1"/>
</dbReference>
<feature type="compositionally biased region" description="Basic and acidic residues" evidence="4">
    <location>
        <begin position="283"/>
        <end position="298"/>
    </location>
</feature>
<dbReference type="InterPro" id="IPR038765">
    <property type="entry name" value="Papain-like_cys_pep_sf"/>
</dbReference>
<evidence type="ECO:0000313" key="7">
    <source>
        <dbReference type="Proteomes" id="UP001165065"/>
    </source>
</evidence>
<evidence type="ECO:0000256" key="4">
    <source>
        <dbReference type="SAM" id="MobiDB-lite"/>
    </source>
</evidence>
<evidence type="ECO:0000256" key="3">
    <source>
        <dbReference type="ARBA" id="ARBA00022833"/>
    </source>
</evidence>
<feature type="region of interest" description="Disordered" evidence="4">
    <location>
        <begin position="278"/>
        <end position="302"/>
    </location>
</feature>
<dbReference type="GO" id="GO:0006516">
    <property type="term" value="P:glycoprotein catabolic process"/>
    <property type="evidence" value="ECO:0007669"/>
    <property type="project" value="TreeGrafter"/>
</dbReference>
<evidence type="ECO:0000256" key="1">
    <source>
        <dbReference type="ARBA" id="ARBA00009390"/>
    </source>
</evidence>
<comment type="similarity">
    <text evidence="1">Belongs to the transglutaminase-like superfamily. PNGase family.</text>
</comment>
<dbReference type="GO" id="GO:0000224">
    <property type="term" value="F:peptide-N4-(N-acetyl-beta-glucosaminyl)asparagine amidase activity"/>
    <property type="evidence" value="ECO:0007669"/>
    <property type="project" value="TreeGrafter"/>
</dbReference>
<dbReference type="Pfam" id="PF01841">
    <property type="entry name" value="Transglut_core"/>
    <property type="match status" value="1"/>
</dbReference>
<dbReference type="InterPro" id="IPR050883">
    <property type="entry name" value="PNGase"/>
</dbReference>
<dbReference type="Gene3D" id="3.10.620.30">
    <property type="match status" value="1"/>
</dbReference>
<evidence type="ECO:0000313" key="6">
    <source>
        <dbReference type="EMBL" id="GMI45947.1"/>
    </source>
</evidence>
<dbReference type="SUPFAM" id="SSF54001">
    <property type="entry name" value="Cysteine proteinases"/>
    <property type="match status" value="1"/>
</dbReference>
<keyword evidence="7" id="KW-1185">Reference proteome</keyword>
<dbReference type="Proteomes" id="UP001165065">
    <property type="component" value="Unassembled WGS sequence"/>
</dbReference>
<accession>A0A9W7GL36</accession>
<sequence length="967" mass="107485">MSYDLERRISGLSSQILQYEDASLQEYARSIIPKKLYRCPKSPNQDNNFLKFEGQYLCEEADPTNGQADDDFVLSLAKWFKYDLFSWVNKPKCSRCGLGGAPMEPQRTSPPATPLEHRGKASRVEVYKCTREGCGAVTRFPRFNDPKTLLSPEGRRGRCGEYANAFACVLRSVGYETRYVLDFTDHVWCEYFSYKQDRWVHVDPCEAKVDGCGIYEKGWGKKLSYIFAASKDEICDVSGKYCRTLSTRETKLRRSLCPELVLDTIVYEIDQKHKAKVNPSSARLEELQRRKSKEDDLMTSHQGQDWGDLAHINVGRQSGSTQWRTLRGELGLPPAPSLPPSSLYSRTFDAPIFHPSPPSSSSPLLTVHPKTSLPQNYAKIPHYSRSRIMLNNASASLGLPGINITLLHPSTFTILTCRAFDLMWRDAPRPEDEAAAEKNLLSFLSSPLASSSLLVAVSISPSIPPPPKLLSYLLSTHNIKLPTTAPYDFAFVLHPTTPPPLSPLLFSTDASICVLLNPPTTLPKPDYAYVKLEGFTSATPSHVSTSPPQTTQSSTGYTINPHTNQTFHLCPSSFPLHYNPSAGTNVTTFLSIPTCVVPPPLIKTYMSPSSFSFLGPSLSHTSSRQSISTSTFLSNTPSRFILLFFTTTTSPVEPAIMSKLDELHKQHRTSIEIIFISLDIGTFPTGDKDWYAVPSGQEASAKAKFFDHLADSSKTSSLIVLDGNARVISSDALQDIATSDDVEETMAIWSSLVDLEYYDKVDEEYTQEKVRHAERLQALATVALNPPPPPPPPAGFKHFMKRLEELKSTGLSHNKAVAQTITETSDVESFERMKKGEPCWFSSPSSRTSPTHPTPPLIRIASTFSPLLKLHKEGPPDKNIPKLLEAIERIVYTAAAKPSEPRLRRIAASQPEFAAFLSIPHACTFLTHGLFFDSHFCPIINDTLFILPLDLDLSDVLSTIAVLRRQL</sequence>